<dbReference type="AlphaFoldDB" id="A0A4R3LWH7"/>
<evidence type="ECO:0000256" key="2">
    <source>
        <dbReference type="ARBA" id="ARBA00007868"/>
    </source>
</evidence>
<evidence type="ECO:0000313" key="12">
    <source>
        <dbReference type="EMBL" id="TCT02887.1"/>
    </source>
</evidence>
<keyword evidence="9" id="KW-0443">Lipid metabolism</keyword>
<comment type="function">
    <text evidence="1">Condensation of UDP-2,3-diacylglucosamine and 2,3-diacylglucosamine-1-phosphate to form lipid A disaccharide, a precursor of lipid A, a phosphorylated glycolipid that anchors the lipopolysaccharide to the outer membrane of the cell.</text>
</comment>
<sequence length="402" mass="43116">MGAPANRPLRVFVVAGEESGDQLGGALMEALADLAPAGATFSGVGGRRMEAAGLQSLFPMDDLTAIGFGQVVGKLPTILRRLRETVTAIVKERPDVLVLVDAPDFTHRVAARVRRLAPDIPIAKYVSPTVWAWRPGRARAMRPSIDRILALLPFEPQVHERLGGPPTFYVGHPLLERLGDLRPAAAESGRRSARPYRIVVLPGSRRSEVERLGDVFGTALGQIAEARDAEFVLPTLPRLLPMVEALVSHWPVPVRVVTAEADRMTAFRTARAALAASGTVTLELALAGVPLVAAYKVAGWEAKIAPYILTIPSVILPNLVLGENVVPEFLQHDCTPAKLAHALDEVIAEGPKRRRQIEAFARLDDVFGTTGPVPSERAAAAVLDMIAHGSPERASAQADVRA</sequence>
<evidence type="ECO:0000256" key="3">
    <source>
        <dbReference type="ARBA" id="ARBA00012687"/>
    </source>
</evidence>
<evidence type="ECO:0000256" key="9">
    <source>
        <dbReference type="ARBA" id="ARBA00023098"/>
    </source>
</evidence>
<dbReference type="PANTHER" id="PTHR30372">
    <property type="entry name" value="LIPID-A-DISACCHARIDE SYNTHASE"/>
    <property type="match status" value="1"/>
</dbReference>
<dbReference type="GO" id="GO:0005543">
    <property type="term" value="F:phospholipid binding"/>
    <property type="evidence" value="ECO:0007669"/>
    <property type="project" value="TreeGrafter"/>
</dbReference>
<dbReference type="GO" id="GO:0009245">
    <property type="term" value="P:lipid A biosynthetic process"/>
    <property type="evidence" value="ECO:0007669"/>
    <property type="project" value="UniProtKB-UniRule"/>
</dbReference>
<dbReference type="PANTHER" id="PTHR30372:SF4">
    <property type="entry name" value="LIPID-A-DISACCHARIDE SYNTHASE, MITOCHONDRIAL-RELATED"/>
    <property type="match status" value="1"/>
</dbReference>
<dbReference type="NCBIfam" id="TIGR00215">
    <property type="entry name" value="lpxB"/>
    <property type="match status" value="1"/>
</dbReference>
<evidence type="ECO:0000256" key="1">
    <source>
        <dbReference type="ARBA" id="ARBA00002056"/>
    </source>
</evidence>
<dbReference type="Proteomes" id="UP000294664">
    <property type="component" value="Unassembled WGS sequence"/>
</dbReference>
<evidence type="ECO:0000256" key="6">
    <source>
        <dbReference type="ARBA" id="ARBA00022556"/>
    </source>
</evidence>
<organism evidence="12 13">
    <name type="scientific">Aquabacter spiritensis</name>
    <dbReference type="NCBI Taxonomy" id="933073"/>
    <lineage>
        <taxon>Bacteria</taxon>
        <taxon>Pseudomonadati</taxon>
        <taxon>Pseudomonadota</taxon>
        <taxon>Alphaproteobacteria</taxon>
        <taxon>Hyphomicrobiales</taxon>
        <taxon>Xanthobacteraceae</taxon>
        <taxon>Aquabacter</taxon>
    </lineage>
</organism>
<evidence type="ECO:0000256" key="10">
    <source>
        <dbReference type="ARBA" id="ARBA00048975"/>
    </source>
</evidence>
<comment type="caution">
    <text evidence="12">The sequence shown here is derived from an EMBL/GenBank/DDBJ whole genome shotgun (WGS) entry which is preliminary data.</text>
</comment>
<gene>
    <name evidence="12" type="ORF">EDC64_11159</name>
</gene>
<dbReference type="GO" id="GO:0008915">
    <property type="term" value="F:lipid-A-disaccharide synthase activity"/>
    <property type="evidence" value="ECO:0007669"/>
    <property type="project" value="UniProtKB-UniRule"/>
</dbReference>
<reference evidence="12 13" key="1">
    <citation type="submission" date="2019-03" db="EMBL/GenBank/DDBJ databases">
        <title>Genomic Encyclopedia of Type Strains, Phase IV (KMG-IV): sequencing the most valuable type-strain genomes for metagenomic binning, comparative biology and taxonomic classification.</title>
        <authorList>
            <person name="Goeker M."/>
        </authorList>
    </citation>
    <scope>NUCLEOTIDE SEQUENCE [LARGE SCALE GENOMIC DNA]</scope>
    <source>
        <strain evidence="12 13">DSM 9035</strain>
    </source>
</reference>
<keyword evidence="6" id="KW-0441">Lipid A biosynthesis</keyword>
<evidence type="ECO:0000256" key="5">
    <source>
        <dbReference type="ARBA" id="ARBA00022516"/>
    </source>
</evidence>
<keyword evidence="5" id="KW-0444">Lipid biosynthesis</keyword>
<dbReference type="SUPFAM" id="SSF53756">
    <property type="entry name" value="UDP-Glycosyltransferase/glycogen phosphorylase"/>
    <property type="match status" value="1"/>
</dbReference>
<dbReference type="Pfam" id="PF02684">
    <property type="entry name" value="LpxB"/>
    <property type="match status" value="1"/>
</dbReference>
<evidence type="ECO:0000256" key="8">
    <source>
        <dbReference type="ARBA" id="ARBA00022679"/>
    </source>
</evidence>
<keyword evidence="13" id="KW-1185">Reference proteome</keyword>
<dbReference type="RefSeq" id="WP_132033331.1">
    <property type="nucleotide sequence ID" value="NZ_SMAI01000011.1"/>
</dbReference>
<evidence type="ECO:0000256" key="4">
    <source>
        <dbReference type="ARBA" id="ARBA00020902"/>
    </source>
</evidence>
<dbReference type="EMBL" id="SMAI01000011">
    <property type="protein sequence ID" value="TCT02887.1"/>
    <property type="molecule type" value="Genomic_DNA"/>
</dbReference>
<evidence type="ECO:0000313" key="13">
    <source>
        <dbReference type="Proteomes" id="UP000294664"/>
    </source>
</evidence>
<dbReference type="EC" id="2.4.1.182" evidence="3 11"/>
<name>A0A4R3LWH7_9HYPH</name>
<dbReference type="InterPro" id="IPR003835">
    <property type="entry name" value="Glyco_trans_19"/>
</dbReference>
<evidence type="ECO:0000256" key="11">
    <source>
        <dbReference type="NCBIfam" id="TIGR00215"/>
    </source>
</evidence>
<comment type="similarity">
    <text evidence="2">Belongs to the LpxB family.</text>
</comment>
<keyword evidence="7" id="KW-0328">Glycosyltransferase</keyword>
<protein>
    <recommendedName>
        <fullName evidence="4 11">Lipid-A-disaccharide synthase</fullName>
        <ecNumber evidence="3 11">2.4.1.182</ecNumber>
    </recommendedName>
</protein>
<proteinExistence type="inferred from homology"/>
<dbReference type="OrthoDB" id="9801642at2"/>
<accession>A0A4R3LWH7</accession>
<keyword evidence="8" id="KW-0808">Transferase</keyword>
<dbReference type="GO" id="GO:0016020">
    <property type="term" value="C:membrane"/>
    <property type="evidence" value="ECO:0007669"/>
    <property type="project" value="GOC"/>
</dbReference>
<evidence type="ECO:0000256" key="7">
    <source>
        <dbReference type="ARBA" id="ARBA00022676"/>
    </source>
</evidence>
<comment type="catalytic activity">
    <reaction evidence="10">
        <text>a lipid X + a UDP-2-N,3-O-bis[(3R)-3-hydroxyacyl]-alpha-D-glucosamine = a lipid A disaccharide + UDP + H(+)</text>
        <dbReference type="Rhea" id="RHEA:67828"/>
        <dbReference type="ChEBI" id="CHEBI:15378"/>
        <dbReference type="ChEBI" id="CHEBI:58223"/>
        <dbReference type="ChEBI" id="CHEBI:137748"/>
        <dbReference type="ChEBI" id="CHEBI:176338"/>
        <dbReference type="ChEBI" id="CHEBI:176343"/>
        <dbReference type="EC" id="2.4.1.182"/>
    </reaction>
</comment>